<dbReference type="Pfam" id="PF07898">
    <property type="entry name" value="DUF1676"/>
    <property type="match status" value="1"/>
</dbReference>
<dbReference type="InterPro" id="IPR012464">
    <property type="entry name" value="DUF1676"/>
</dbReference>
<sequence length="263" mass="28788">MRLDRLLVLVIVCSVNAKNQTDEVISTKETFNKLELQDCVNSDSIVSCLASKAASEIEHSMNKNIPLFGDVKLLRNNEKIFSRRGRALDGVDRFFRAVSDFIDTHTFSIDLTNSSARALDEDEDDDKELPKRGGGGGGGGGGFGGGIFGLTGPLVMKILGIMAAKSLLAAKAALIIVGSVALKKLFENNHHEKPKIKVTTVPIHEEDDEHDRLSYSFNHIPYGYASYGFSPYYHEPYSAHHPGNSISDNNDFEPVLYGKKAVS</sequence>
<evidence type="ECO:0000313" key="4">
    <source>
        <dbReference type="Proteomes" id="UP001153636"/>
    </source>
</evidence>
<evidence type="ECO:0000256" key="1">
    <source>
        <dbReference type="SAM" id="MobiDB-lite"/>
    </source>
</evidence>
<dbReference type="EMBL" id="OV651815">
    <property type="protein sequence ID" value="CAH1109068.1"/>
    <property type="molecule type" value="Genomic_DNA"/>
</dbReference>
<dbReference type="PANTHER" id="PTHR21879:SF1">
    <property type="entry name" value="FI01546P"/>
    <property type="match status" value="1"/>
</dbReference>
<reference evidence="3" key="1">
    <citation type="submission" date="2022-01" db="EMBL/GenBank/DDBJ databases">
        <authorList>
            <person name="King R."/>
        </authorList>
    </citation>
    <scope>NUCLEOTIDE SEQUENCE</scope>
</reference>
<dbReference type="Proteomes" id="UP001153636">
    <property type="component" value="Chromosome 3"/>
</dbReference>
<evidence type="ECO:0000313" key="3">
    <source>
        <dbReference type="EMBL" id="CAH1109068.1"/>
    </source>
</evidence>
<feature type="region of interest" description="Disordered" evidence="1">
    <location>
        <begin position="118"/>
        <end position="138"/>
    </location>
</feature>
<proteinExistence type="predicted"/>
<keyword evidence="2" id="KW-0732">Signal</keyword>
<name>A0A9P0GD73_9CUCU</name>
<dbReference type="AlphaFoldDB" id="A0A9P0GD73"/>
<gene>
    <name evidence="3" type="ORF">PSYICH_LOCUS8817</name>
</gene>
<dbReference type="PANTHER" id="PTHR21879">
    <property type="entry name" value="FI03362P-RELATED-RELATED"/>
    <property type="match status" value="1"/>
</dbReference>
<keyword evidence="4" id="KW-1185">Reference proteome</keyword>
<protein>
    <submittedName>
        <fullName evidence="3">Uncharacterized protein</fullName>
    </submittedName>
</protein>
<feature type="chain" id="PRO_5040356979" evidence="2">
    <location>
        <begin position="18"/>
        <end position="263"/>
    </location>
</feature>
<dbReference type="GO" id="GO:0016020">
    <property type="term" value="C:membrane"/>
    <property type="evidence" value="ECO:0007669"/>
    <property type="project" value="TreeGrafter"/>
</dbReference>
<dbReference type="OrthoDB" id="7303967at2759"/>
<feature type="signal peptide" evidence="2">
    <location>
        <begin position="1"/>
        <end position="17"/>
    </location>
</feature>
<organism evidence="3 4">
    <name type="scientific">Psylliodes chrysocephalus</name>
    <dbReference type="NCBI Taxonomy" id="3402493"/>
    <lineage>
        <taxon>Eukaryota</taxon>
        <taxon>Metazoa</taxon>
        <taxon>Ecdysozoa</taxon>
        <taxon>Arthropoda</taxon>
        <taxon>Hexapoda</taxon>
        <taxon>Insecta</taxon>
        <taxon>Pterygota</taxon>
        <taxon>Neoptera</taxon>
        <taxon>Endopterygota</taxon>
        <taxon>Coleoptera</taxon>
        <taxon>Polyphaga</taxon>
        <taxon>Cucujiformia</taxon>
        <taxon>Chrysomeloidea</taxon>
        <taxon>Chrysomelidae</taxon>
        <taxon>Galerucinae</taxon>
        <taxon>Alticini</taxon>
        <taxon>Psylliodes</taxon>
    </lineage>
</organism>
<accession>A0A9P0GD73</accession>
<evidence type="ECO:0000256" key="2">
    <source>
        <dbReference type="SAM" id="SignalP"/>
    </source>
</evidence>